<dbReference type="VEuPathDB" id="MicrosporidiaDB:SLOPH_645"/>
<evidence type="ECO:0000256" key="1">
    <source>
        <dbReference type="SAM" id="MobiDB-lite"/>
    </source>
</evidence>
<comment type="caution">
    <text evidence="2">The sequence shown here is derived from an EMBL/GenBank/DDBJ whole genome shotgun (WGS) entry which is preliminary data.</text>
</comment>
<keyword evidence="3" id="KW-1185">Reference proteome</keyword>
<evidence type="ECO:0000313" key="3">
    <source>
        <dbReference type="Proteomes" id="UP000014978"/>
    </source>
</evidence>
<evidence type="ECO:0000313" key="2">
    <source>
        <dbReference type="EMBL" id="EPR77829.1"/>
    </source>
</evidence>
<dbReference type="InParanoid" id="S7XFK5"/>
<feature type="region of interest" description="Disordered" evidence="1">
    <location>
        <begin position="59"/>
        <end position="92"/>
    </location>
</feature>
<proteinExistence type="predicted"/>
<dbReference type="Proteomes" id="UP000014978">
    <property type="component" value="Unassembled WGS sequence"/>
</dbReference>
<accession>S7XFK5</accession>
<dbReference type="AlphaFoldDB" id="S7XFK5"/>
<feature type="compositionally biased region" description="Basic and acidic residues" evidence="1">
    <location>
        <begin position="59"/>
        <end position="86"/>
    </location>
</feature>
<feature type="non-terminal residue" evidence="2">
    <location>
        <position position="273"/>
    </location>
</feature>
<gene>
    <name evidence="2" type="ORF">SLOPH_645</name>
</gene>
<feature type="region of interest" description="Disordered" evidence="1">
    <location>
        <begin position="244"/>
        <end position="273"/>
    </location>
</feature>
<organism evidence="2 3">
    <name type="scientific">Spraguea lophii (strain 42_110)</name>
    <name type="common">Microsporidian parasite</name>
    <dbReference type="NCBI Taxonomy" id="1358809"/>
    <lineage>
        <taxon>Eukaryota</taxon>
        <taxon>Fungi</taxon>
        <taxon>Fungi incertae sedis</taxon>
        <taxon>Microsporidia</taxon>
        <taxon>Spragueidae</taxon>
        <taxon>Spraguea</taxon>
    </lineage>
</organism>
<dbReference type="EMBL" id="ATCN01001228">
    <property type="protein sequence ID" value="EPR77829.1"/>
    <property type="molecule type" value="Genomic_DNA"/>
</dbReference>
<sequence>EYFKEEYDNILSKNNISITYALKNGIEIYISGYNIIGIIELFIEYISYYKSGNNSDIKSDNGNDKCDGDNKSDDRSDTRNDGRNNDNHINNITTTTHTTTNIINNKFYRVSLENIINNLIESKSGSCYSYFYDGINKIYNKEYKLPQEWLDILYNNNNDSIRDINGNNIRDNNSINDSIRDNIKFMVNRVMIIGKCKEEEIKNMFININNSINYNSKCNDGNNNIKGNTDSNDHNTIKSNINITNNNNTTNSNNNATNNNNNTITKNNNNSNT</sequence>
<protein>
    <submittedName>
        <fullName evidence="2">Uncharacterized protein</fullName>
    </submittedName>
</protein>
<feature type="non-terminal residue" evidence="2">
    <location>
        <position position="1"/>
    </location>
</feature>
<name>S7XFK5_SPRLO</name>
<dbReference type="HOGENOM" id="CLU_1021421_0_0_1"/>
<reference evidence="3" key="1">
    <citation type="journal article" date="2013" name="PLoS Genet.">
        <title>The genome of Spraguea lophii and the basis of host-microsporidian interactions.</title>
        <authorList>
            <person name="Campbell S.E."/>
            <person name="Williams T.A."/>
            <person name="Yousuf A."/>
            <person name="Soanes D.M."/>
            <person name="Paszkiewicz K.H."/>
            <person name="Williams B.A.P."/>
        </authorList>
    </citation>
    <scope>NUCLEOTIDE SEQUENCE [LARGE SCALE GENOMIC DNA]</scope>
    <source>
        <strain evidence="3">42_110</strain>
    </source>
</reference>